<evidence type="ECO:0000259" key="8">
    <source>
        <dbReference type="PROSITE" id="PS50850"/>
    </source>
</evidence>
<dbReference type="InterPro" id="IPR020846">
    <property type="entry name" value="MFS_dom"/>
</dbReference>
<dbReference type="Proteomes" id="UP000278143">
    <property type="component" value="Unassembled WGS sequence"/>
</dbReference>
<keyword evidence="4 7" id="KW-1133">Transmembrane helix</keyword>
<sequence length="312" mass="33482">MWSRVLQAMHADTASEPPERVEAVEDETATTSTSSEANDSTSRSDMTIYMSADEMSTADGAVARDSHSADTHATSGLDEIVEVATRAYYPGTLSLPALALEASSMPKNEHIPPRRVTFSPGPPPIHAVRRISELEKCGDGNSHGDDWMGEDAFYDWDACKRQQRSSSLPHPNTSVVVHNWRHAVVLVGWLVALLAVTMDSLAVAMITPIIVSTYKSSDKLIWLICPYLLAHAIGQPIAQQLALHSSQARRCLALLAGVLFVASTAGTIFAATFGMLVLARTATGLAAGTIACLARDAMQGRLPLLVHRPATL</sequence>
<feature type="domain" description="Major facilitator superfamily (MFS) profile" evidence="8">
    <location>
        <begin position="185"/>
        <end position="312"/>
    </location>
</feature>
<feature type="transmembrane region" description="Helical" evidence="7">
    <location>
        <begin position="183"/>
        <end position="214"/>
    </location>
</feature>
<feature type="compositionally biased region" description="Low complexity" evidence="6">
    <location>
        <begin position="29"/>
        <end position="44"/>
    </location>
</feature>
<name>A0A4P9YRT4_9FUNG</name>
<dbReference type="PROSITE" id="PS50850">
    <property type="entry name" value="MFS"/>
    <property type="match status" value="1"/>
</dbReference>
<dbReference type="PANTHER" id="PTHR23501:SF191">
    <property type="entry name" value="VACUOLAR BASIC AMINO ACID TRANSPORTER 4"/>
    <property type="match status" value="1"/>
</dbReference>
<proteinExistence type="predicted"/>
<evidence type="ECO:0000313" key="10">
    <source>
        <dbReference type="Proteomes" id="UP000278143"/>
    </source>
</evidence>
<feature type="region of interest" description="Disordered" evidence="6">
    <location>
        <begin position="1"/>
        <end position="44"/>
    </location>
</feature>
<evidence type="ECO:0000256" key="7">
    <source>
        <dbReference type="SAM" id="Phobius"/>
    </source>
</evidence>
<keyword evidence="5 7" id="KW-0472">Membrane</keyword>
<gene>
    <name evidence="9" type="ORF">SYNPS1DRAFT_32016</name>
</gene>
<organism evidence="9 10">
    <name type="scientific">Syncephalis pseudoplumigaleata</name>
    <dbReference type="NCBI Taxonomy" id="1712513"/>
    <lineage>
        <taxon>Eukaryota</taxon>
        <taxon>Fungi</taxon>
        <taxon>Fungi incertae sedis</taxon>
        <taxon>Zoopagomycota</taxon>
        <taxon>Zoopagomycotina</taxon>
        <taxon>Zoopagomycetes</taxon>
        <taxon>Zoopagales</taxon>
        <taxon>Piptocephalidaceae</taxon>
        <taxon>Syncephalis</taxon>
    </lineage>
</organism>
<dbReference type="GO" id="GO:0005886">
    <property type="term" value="C:plasma membrane"/>
    <property type="evidence" value="ECO:0007669"/>
    <property type="project" value="TreeGrafter"/>
</dbReference>
<accession>A0A4P9YRT4</accession>
<keyword evidence="2" id="KW-0813">Transport</keyword>
<dbReference type="AlphaFoldDB" id="A0A4P9YRT4"/>
<dbReference type="GO" id="GO:0022857">
    <property type="term" value="F:transmembrane transporter activity"/>
    <property type="evidence" value="ECO:0007669"/>
    <property type="project" value="InterPro"/>
</dbReference>
<dbReference type="SUPFAM" id="SSF103473">
    <property type="entry name" value="MFS general substrate transporter"/>
    <property type="match status" value="1"/>
</dbReference>
<dbReference type="InterPro" id="IPR036259">
    <property type="entry name" value="MFS_trans_sf"/>
</dbReference>
<keyword evidence="3 7" id="KW-0812">Transmembrane</keyword>
<evidence type="ECO:0000313" key="9">
    <source>
        <dbReference type="EMBL" id="RKP22395.1"/>
    </source>
</evidence>
<protein>
    <recommendedName>
        <fullName evidence="8">Major facilitator superfamily (MFS) profile domain-containing protein</fullName>
    </recommendedName>
</protein>
<dbReference type="EMBL" id="KZ992159">
    <property type="protein sequence ID" value="RKP22395.1"/>
    <property type="molecule type" value="Genomic_DNA"/>
</dbReference>
<dbReference type="Gene3D" id="1.20.1250.20">
    <property type="entry name" value="MFS general substrate transporter like domains"/>
    <property type="match status" value="1"/>
</dbReference>
<evidence type="ECO:0000256" key="3">
    <source>
        <dbReference type="ARBA" id="ARBA00022692"/>
    </source>
</evidence>
<dbReference type="GO" id="GO:0012505">
    <property type="term" value="C:endomembrane system"/>
    <property type="evidence" value="ECO:0007669"/>
    <property type="project" value="UniProtKB-SubCell"/>
</dbReference>
<comment type="subcellular location">
    <subcellularLocation>
        <location evidence="1">Endomembrane system</location>
        <topology evidence="1">Multi-pass membrane protein</topology>
    </subcellularLocation>
</comment>
<evidence type="ECO:0000256" key="6">
    <source>
        <dbReference type="SAM" id="MobiDB-lite"/>
    </source>
</evidence>
<feature type="transmembrane region" description="Helical" evidence="7">
    <location>
        <begin position="220"/>
        <end position="239"/>
    </location>
</feature>
<reference evidence="10" key="1">
    <citation type="journal article" date="2018" name="Nat. Microbiol.">
        <title>Leveraging single-cell genomics to expand the fungal tree of life.</title>
        <authorList>
            <person name="Ahrendt S.R."/>
            <person name="Quandt C.A."/>
            <person name="Ciobanu D."/>
            <person name="Clum A."/>
            <person name="Salamov A."/>
            <person name="Andreopoulos B."/>
            <person name="Cheng J.F."/>
            <person name="Woyke T."/>
            <person name="Pelin A."/>
            <person name="Henrissat B."/>
            <person name="Reynolds N.K."/>
            <person name="Benny G.L."/>
            <person name="Smith M.E."/>
            <person name="James T.Y."/>
            <person name="Grigoriev I.V."/>
        </authorList>
    </citation>
    <scope>NUCLEOTIDE SEQUENCE [LARGE SCALE GENOMIC DNA]</scope>
    <source>
        <strain evidence="10">Benny S71-1</strain>
    </source>
</reference>
<evidence type="ECO:0000256" key="4">
    <source>
        <dbReference type="ARBA" id="ARBA00022989"/>
    </source>
</evidence>
<evidence type="ECO:0000256" key="5">
    <source>
        <dbReference type="ARBA" id="ARBA00023136"/>
    </source>
</evidence>
<evidence type="ECO:0000256" key="1">
    <source>
        <dbReference type="ARBA" id="ARBA00004127"/>
    </source>
</evidence>
<dbReference type="PANTHER" id="PTHR23501">
    <property type="entry name" value="MAJOR FACILITATOR SUPERFAMILY"/>
    <property type="match status" value="1"/>
</dbReference>
<keyword evidence="10" id="KW-1185">Reference proteome</keyword>
<feature type="transmembrane region" description="Helical" evidence="7">
    <location>
        <begin position="251"/>
        <end position="271"/>
    </location>
</feature>
<evidence type="ECO:0000256" key="2">
    <source>
        <dbReference type="ARBA" id="ARBA00022448"/>
    </source>
</evidence>